<reference evidence="2 3" key="1">
    <citation type="journal article" date="2020" name="Microorganisms">
        <title>Osmotic Adaptation and Compatible Solute Biosynthesis of Phototrophic Bacteria as Revealed from Genome Analyses.</title>
        <authorList>
            <person name="Imhoff J.F."/>
            <person name="Rahn T."/>
            <person name="Kunzel S."/>
            <person name="Keller A."/>
            <person name="Neulinger S.C."/>
        </authorList>
    </citation>
    <scope>NUCLEOTIDE SEQUENCE [LARGE SCALE GENOMIC DNA]</scope>
    <source>
        <strain evidence="2 3">DSM 25653</strain>
    </source>
</reference>
<keyword evidence="3" id="KW-1185">Reference proteome</keyword>
<comment type="caution">
    <text evidence="2">The sequence shown here is derived from an EMBL/GenBank/DDBJ whole genome shotgun (WGS) entry which is preliminary data.</text>
</comment>
<dbReference type="AlphaFoldDB" id="A0A9X0W9I9"/>
<dbReference type="Proteomes" id="UP001138768">
    <property type="component" value="Unassembled WGS sequence"/>
</dbReference>
<name>A0A9X0W9I9_9GAMM</name>
<sequence length="295" mass="32381">MLKIALMNRPAITCRVFAPDLITLWLVAFMALGQASTSARGQVPDADSLMSTRAPSIQLPDATVPRAKALSLDAALIKGWHLVDSGRDYAIFETPLDEPASAGPADAHRPEKTLLRIRADFSQSKGGVTAQLSATEIWRAGTERSWSTDITQTYRAHLERALASLSAQWLQFTRASVRSTPLQTDRRQLQLAEPIDNGGPASLDPDAVSKHRQDPRPFVPHAAQPQTATALQPAIRIGIWAFDAEQLARQQGCRLDEIGAILLSDKAAVELHRVGCIDRDAMLVRCNRQRCWMAH</sequence>
<evidence type="ECO:0000313" key="2">
    <source>
        <dbReference type="EMBL" id="MBK1619542.1"/>
    </source>
</evidence>
<dbReference type="EMBL" id="NRRY01000022">
    <property type="protein sequence ID" value="MBK1619542.1"/>
    <property type="molecule type" value="Genomic_DNA"/>
</dbReference>
<feature type="region of interest" description="Disordered" evidence="1">
    <location>
        <begin position="193"/>
        <end position="224"/>
    </location>
</feature>
<evidence type="ECO:0000313" key="3">
    <source>
        <dbReference type="Proteomes" id="UP001138768"/>
    </source>
</evidence>
<organism evidence="2 3">
    <name type="scientific">Lamprobacter modestohalophilus</name>
    <dbReference type="NCBI Taxonomy" id="1064514"/>
    <lineage>
        <taxon>Bacteria</taxon>
        <taxon>Pseudomonadati</taxon>
        <taxon>Pseudomonadota</taxon>
        <taxon>Gammaproteobacteria</taxon>
        <taxon>Chromatiales</taxon>
        <taxon>Chromatiaceae</taxon>
        <taxon>Lamprobacter</taxon>
    </lineage>
</organism>
<protein>
    <submittedName>
        <fullName evidence="2">Uncharacterized protein</fullName>
    </submittedName>
</protein>
<proteinExistence type="predicted"/>
<gene>
    <name evidence="2" type="ORF">CKO42_14065</name>
</gene>
<accession>A0A9X0W9I9</accession>
<evidence type="ECO:0000256" key="1">
    <source>
        <dbReference type="SAM" id="MobiDB-lite"/>
    </source>
</evidence>